<dbReference type="AlphaFoldDB" id="A0A0V8QER4"/>
<dbReference type="STRING" id="290052.ASU35_12005"/>
<comment type="caution">
    <text evidence="2">The sequence shown here is derived from an EMBL/GenBank/DDBJ whole genome shotgun (WGS) entry which is preliminary data.</text>
</comment>
<dbReference type="Pfam" id="PF07728">
    <property type="entry name" value="AAA_5"/>
    <property type="match status" value="1"/>
</dbReference>
<reference evidence="2 3" key="1">
    <citation type="submission" date="2015-11" db="EMBL/GenBank/DDBJ databases">
        <title>Butyribacter intestini gen. nov., sp. nov., a butyric acid-producing bacterium of the family Lachnospiraceae isolated from the human faeces.</title>
        <authorList>
            <person name="Zou Y."/>
            <person name="Xue W."/>
            <person name="Luo G."/>
            <person name="Lv M."/>
        </authorList>
    </citation>
    <scope>NUCLEOTIDE SEQUENCE [LARGE SCALE GENOMIC DNA]</scope>
    <source>
        <strain evidence="2 3">ACET-33324</strain>
    </source>
</reference>
<evidence type="ECO:0000313" key="2">
    <source>
        <dbReference type="EMBL" id="KSV58726.1"/>
    </source>
</evidence>
<keyword evidence="3" id="KW-1185">Reference proteome</keyword>
<name>A0A0V8QER4_9FIRM</name>
<gene>
    <name evidence="2" type="ORF">ASU35_12005</name>
</gene>
<dbReference type="OrthoDB" id="9781481at2"/>
<dbReference type="Gene3D" id="3.40.50.300">
    <property type="entry name" value="P-loop containing nucleotide triphosphate hydrolases"/>
    <property type="match status" value="1"/>
</dbReference>
<dbReference type="GO" id="GO:0016887">
    <property type="term" value="F:ATP hydrolysis activity"/>
    <property type="evidence" value="ECO:0007669"/>
    <property type="project" value="InterPro"/>
</dbReference>
<dbReference type="RefSeq" id="WP_058353046.1">
    <property type="nucleotide sequence ID" value="NZ_CABMMD010000163.1"/>
</dbReference>
<dbReference type="InterPro" id="IPR027417">
    <property type="entry name" value="P-loop_NTPase"/>
</dbReference>
<evidence type="ECO:0000313" key="3">
    <source>
        <dbReference type="Proteomes" id="UP000054874"/>
    </source>
</evidence>
<feature type="domain" description="ATPase dynein-related AAA" evidence="1">
    <location>
        <begin position="38"/>
        <end position="148"/>
    </location>
</feature>
<proteinExistence type="predicted"/>
<protein>
    <recommendedName>
        <fullName evidence="1">ATPase dynein-related AAA domain-containing protein</fullName>
    </recommendedName>
</protein>
<dbReference type="InterPro" id="IPR011704">
    <property type="entry name" value="ATPase_dyneun-rel_AAA"/>
</dbReference>
<accession>A0A0V8QER4</accession>
<dbReference type="Proteomes" id="UP000054874">
    <property type="component" value="Unassembled WGS sequence"/>
</dbReference>
<organism evidence="2 3">
    <name type="scientific">Acetivibrio ethanolgignens</name>
    <dbReference type="NCBI Taxonomy" id="290052"/>
    <lineage>
        <taxon>Bacteria</taxon>
        <taxon>Bacillati</taxon>
        <taxon>Bacillota</taxon>
        <taxon>Clostridia</taxon>
        <taxon>Eubacteriales</taxon>
        <taxon>Oscillospiraceae</taxon>
        <taxon>Acetivibrio</taxon>
    </lineage>
</organism>
<evidence type="ECO:0000259" key="1">
    <source>
        <dbReference type="Pfam" id="PF07728"/>
    </source>
</evidence>
<dbReference type="SUPFAM" id="SSF52540">
    <property type="entry name" value="P-loop containing nucleoside triphosphate hydrolases"/>
    <property type="match status" value="1"/>
</dbReference>
<dbReference type="EMBL" id="LNAM01000163">
    <property type="protein sequence ID" value="KSV58726.1"/>
    <property type="molecule type" value="Genomic_DNA"/>
</dbReference>
<dbReference type="GO" id="GO:0005524">
    <property type="term" value="F:ATP binding"/>
    <property type="evidence" value="ECO:0007669"/>
    <property type="project" value="InterPro"/>
</dbReference>
<sequence>MSIKKTYDLINKFSCKGFHYSKDIIFDYYLSLITKPFVILTGISGSGKSKIAEIFAEIIGNDDSKSYELIPVKPNWRDNKGLFGYHNLIDGGYYLTPMIKLFLRALADKENPYFLILDEMNIAKTEHYFADYLSLIESRRVTEKNVGSSLADLQEIFRYDTKVTLSEAIILAALDINKPGVALKIEDYRMNRFSELWKSTFYGGNNWTAQYRSELNQGINRLANRVFEKVADGKYRLQDKSSLSGEDAAIVTKLERMYSDIFKGKSITQDNIVLHNCSKCIDENGVKCKCDQCPYVAEERYKCEKLYDKANEHYFVPSELPIPLNVFTIGTVNVDETTYMFSPKVLDRSNVIEFNEVDFGGLYNLSPEQISLVEAASRMITNPDFYFDVGTDMPSMRITLPSAESVNDFASKCPEEFDVLIRLFAVLKKHNMHFGYRVMNEISCYMCNAIANTTYVDREKVAFDNQILQKVLPKIYGSYDKIWNPLVELLGELLNTREDYSGLDADALVDKLKQTSGGTIKSLELNGTTAKTYFKYPKSAIKIVEMLEDLELAGFATYIK</sequence>